<protein>
    <submittedName>
        <fullName evidence="4">EAL domain-containing protein</fullName>
    </submittedName>
</protein>
<dbReference type="PROSITE" id="PS50885">
    <property type="entry name" value="HAMP"/>
    <property type="match status" value="1"/>
</dbReference>
<dbReference type="EMBL" id="JBDPZC010000008">
    <property type="protein sequence ID" value="MEO3714592.1"/>
    <property type="molecule type" value="Genomic_DNA"/>
</dbReference>
<dbReference type="InterPro" id="IPR029150">
    <property type="entry name" value="dCache_3"/>
</dbReference>
<organism evidence="4 5">
    <name type="scientific">Roseateles flavus</name>
    <dbReference type="NCBI Taxonomy" id="3149041"/>
    <lineage>
        <taxon>Bacteria</taxon>
        <taxon>Pseudomonadati</taxon>
        <taxon>Pseudomonadota</taxon>
        <taxon>Betaproteobacteria</taxon>
        <taxon>Burkholderiales</taxon>
        <taxon>Sphaerotilaceae</taxon>
        <taxon>Roseateles</taxon>
    </lineage>
</organism>
<dbReference type="SUPFAM" id="SSF141868">
    <property type="entry name" value="EAL domain-like"/>
    <property type="match status" value="1"/>
</dbReference>
<dbReference type="SMART" id="SM00052">
    <property type="entry name" value="EAL"/>
    <property type="match status" value="1"/>
</dbReference>
<dbReference type="PANTHER" id="PTHR33121">
    <property type="entry name" value="CYCLIC DI-GMP PHOSPHODIESTERASE PDEF"/>
    <property type="match status" value="1"/>
</dbReference>
<dbReference type="InterPro" id="IPR029787">
    <property type="entry name" value="Nucleotide_cyclase"/>
</dbReference>
<feature type="domain" description="EAL" evidence="1">
    <location>
        <begin position="538"/>
        <end position="791"/>
    </location>
</feature>
<dbReference type="Gene3D" id="3.30.70.270">
    <property type="match status" value="1"/>
</dbReference>
<keyword evidence="5" id="KW-1185">Reference proteome</keyword>
<dbReference type="Pfam" id="PF14827">
    <property type="entry name" value="dCache_3"/>
    <property type="match status" value="1"/>
</dbReference>
<dbReference type="Gene3D" id="3.20.20.450">
    <property type="entry name" value="EAL domain"/>
    <property type="match status" value="1"/>
</dbReference>
<dbReference type="InterPro" id="IPR000160">
    <property type="entry name" value="GGDEF_dom"/>
</dbReference>
<evidence type="ECO:0000259" key="3">
    <source>
        <dbReference type="PROSITE" id="PS50887"/>
    </source>
</evidence>
<dbReference type="InterPro" id="IPR043128">
    <property type="entry name" value="Rev_trsase/Diguanyl_cyclase"/>
</dbReference>
<dbReference type="CDD" id="cd06225">
    <property type="entry name" value="HAMP"/>
    <property type="match status" value="1"/>
</dbReference>
<gene>
    <name evidence="4" type="ORF">ABDJ40_17625</name>
</gene>
<feature type="domain" description="GGDEF" evidence="3">
    <location>
        <begin position="397"/>
        <end position="531"/>
    </location>
</feature>
<dbReference type="PANTHER" id="PTHR33121:SF71">
    <property type="entry name" value="OXYGEN SENSOR PROTEIN DOSP"/>
    <property type="match status" value="1"/>
</dbReference>
<accession>A0ABV0GHP8</accession>
<dbReference type="InterPro" id="IPR035919">
    <property type="entry name" value="EAL_sf"/>
</dbReference>
<dbReference type="InterPro" id="IPR050706">
    <property type="entry name" value="Cyclic-di-GMP_PDE-like"/>
</dbReference>
<comment type="caution">
    <text evidence="4">The sequence shown here is derived from an EMBL/GenBank/DDBJ whole genome shotgun (WGS) entry which is preliminary data.</text>
</comment>
<evidence type="ECO:0000259" key="1">
    <source>
        <dbReference type="PROSITE" id="PS50883"/>
    </source>
</evidence>
<dbReference type="SUPFAM" id="SSF55073">
    <property type="entry name" value="Nucleotide cyclase"/>
    <property type="match status" value="1"/>
</dbReference>
<proteinExistence type="predicted"/>
<dbReference type="Gene3D" id="6.10.340.10">
    <property type="match status" value="1"/>
</dbReference>
<feature type="domain" description="HAMP" evidence="2">
    <location>
        <begin position="311"/>
        <end position="364"/>
    </location>
</feature>
<dbReference type="Pfam" id="PF00563">
    <property type="entry name" value="EAL"/>
    <property type="match status" value="1"/>
</dbReference>
<dbReference type="Proteomes" id="UP001462640">
    <property type="component" value="Unassembled WGS sequence"/>
</dbReference>
<evidence type="ECO:0000259" key="2">
    <source>
        <dbReference type="PROSITE" id="PS50885"/>
    </source>
</evidence>
<dbReference type="SMART" id="SM00304">
    <property type="entry name" value="HAMP"/>
    <property type="match status" value="1"/>
</dbReference>
<name>A0ABV0GHP8_9BURK</name>
<dbReference type="NCBIfam" id="TIGR00254">
    <property type="entry name" value="GGDEF"/>
    <property type="match status" value="1"/>
</dbReference>
<dbReference type="InterPro" id="IPR003660">
    <property type="entry name" value="HAMP_dom"/>
</dbReference>
<dbReference type="SUPFAM" id="SSF158472">
    <property type="entry name" value="HAMP domain-like"/>
    <property type="match status" value="1"/>
</dbReference>
<evidence type="ECO:0000313" key="5">
    <source>
        <dbReference type="Proteomes" id="UP001462640"/>
    </source>
</evidence>
<reference evidence="4 5" key="1">
    <citation type="submission" date="2024-05" db="EMBL/GenBank/DDBJ databases">
        <title>Roseateles sp. 2.12 16S ribosomal RNA gene Genome sequencing and assembly.</title>
        <authorList>
            <person name="Woo H."/>
        </authorList>
    </citation>
    <scope>NUCLEOTIDE SEQUENCE [LARGE SCALE GENOMIC DNA]</scope>
    <source>
        <strain evidence="4 5">2.12</strain>
    </source>
</reference>
<dbReference type="CDD" id="cd01949">
    <property type="entry name" value="GGDEF"/>
    <property type="match status" value="1"/>
</dbReference>
<dbReference type="InterPro" id="IPR001633">
    <property type="entry name" value="EAL_dom"/>
</dbReference>
<evidence type="ECO:0000313" key="4">
    <source>
        <dbReference type="EMBL" id="MEO3714592.1"/>
    </source>
</evidence>
<dbReference type="SMART" id="SM00267">
    <property type="entry name" value="GGDEF"/>
    <property type="match status" value="1"/>
</dbReference>
<sequence>MLMGSLQLPAFLNPRRIEGRIVALFLGLLLLIQLASFGFIGHSIEANAEAAIEAKLATAGRMLQRLVVQQAARERAAAELLAADYGFREAVGRSQGPSEQVDIETLRDALHNNGERVNASLVAYANVTGQLVAATRDQAELYLPLLKRQDLDPEQATLVLVDREIMQVVTVPVRAPMTIGHVLMGFRLDEVPLLDLKRLINVDAMFVTGERGRWQESVSVVEDAERGPAFTSAMAELSPGQSVQREWGGQHWRVRLLPLPQELAGKRQIGAVMWASFDEAVAPYRQLQWSLLALTAAGIAAFAMGSVFTARRISRPIASLTQSALRLGAGDYDTPVASGSDLGEVAELARSFEAMRLGIREREEQVHRLAYWDPLTGLPNREQFSQRLQERLQASEAPCAVLMLDLDRFKHVNDVLGHRLGDQLLCGVAARLSELCRGSQSLLARLGGDEFALLLDGADEEAALAMAQRIQRDFEQSLHIEDQTVDLGAGIGIVLYPRQARDASSLLSRAELAMYAAKQRQSGSQLYSPSLDAGSQESLSLLGELRRAVEGGQLRLFLQPKVDLRSGQVISAEALVRWEHPQRGLVPPMQFIPFAEQTGFIRQLSAWVVAASARAWRQARERGQVLRISVNLSTRDLMDQDLPLKIRAAIEAEGVPPSALCLEITESAIMDDPARALSTLEQLSAMGFKLSIDDFGTGYSSLAYLKRLPVDELKIDKSFVMAMERDLDDAKIVRSTVELAHNLGLSVVAEGLETLRAWQILARLGCDEGQGYFISKPMPEAQFVDWLEQWKPPALDAEDPPESLFAGLS</sequence>
<dbReference type="RefSeq" id="WP_347611676.1">
    <property type="nucleotide sequence ID" value="NZ_JBDPZC010000008.1"/>
</dbReference>
<dbReference type="Pfam" id="PF00990">
    <property type="entry name" value="GGDEF"/>
    <property type="match status" value="1"/>
</dbReference>
<dbReference type="CDD" id="cd01948">
    <property type="entry name" value="EAL"/>
    <property type="match status" value="1"/>
</dbReference>
<dbReference type="Pfam" id="PF00672">
    <property type="entry name" value="HAMP"/>
    <property type="match status" value="1"/>
</dbReference>
<dbReference type="PROSITE" id="PS50883">
    <property type="entry name" value="EAL"/>
    <property type="match status" value="1"/>
</dbReference>
<dbReference type="PROSITE" id="PS50887">
    <property type="entry name" value="GGDEF"/>
    <property type="match status" value="1"/>
</dbReference>